<dbReference type="SUPFAM" id="SSF49599">
    <property type="entry name" value="TRAF domain-like"/>
    <property type="match status" value="1"/>
</dbReference>
<feature type="coiled-coil region" evidence="1">
    <location>
        <begin position="62"/>
        <end position="99"/>
    </location>
</feature>
<accession>A0A0G4H2L4</accession>
<evidence type="ECO:0000313" key="2">
    <source>
        <dbReference type="EMBL" id="CEM37719.1"/>
    </source>
</evidence>
<gene>
    <name evidence="2" type="ORF">Cvel_24391</name>
</gene>
<evidence type="ECO:0008006" key="3">
    <source>
        <dbReference type="Google" id="ProtNLM"/>
    </source>
</evidence>
<organism evidence="2">
    <name type="scientific">Chromera velia CCMP2878</name>
    <dbReference type="NCBI Taxonomy" id="1169474"/>
    <lineage>
        <taxon>Eukaryota</taxon>
        <taxon>Sar</taxon>
        <taxon>Alveolata</taxon>
        <taxon>Colpodellida</taxon>
        <taxon>Chromeraceae</taxon>
        <taxon>Chromera</taxon>
    </lineage>
</organism>
<dbReference type="InterPro" id="IPR013083">
    <property type="entry name" value="Znf_RING/FYVE/PHD"/>
</dbReference>
<sequence length="269" mass="30502">MDGSEFDRKTTGPRLFSRLSIRAHLEEKCPEREEVCQIEGCGMKMKRKDVDKHMHEYMKAHMAYLERKLKEEREMRTELAQDNLRLRQEEKKRKRDEETQRRVSSSERWNLFRERLQFLLDVVAKKKQERGDGEGAAEEVEGSLVVKMTSITPSGSQDAESEGAAGGLEGDVKIRFEMNVAGEMQRRQRADLCHCKLQHIASRISARKAAGDGFVPVTPAEKAVSVLIESGFTVWNPVDPTQMQRVSASAFWQAFEDAVVLGPVSDGSS</sequence>
<dbReference type="AlphaFoldDB" id="A0A0G4H2L4"/>
<evidence type="ECO:0000256" key="1">
    <source>
        <dbReference type="SAM" id="Coils"/>
    </source>
</evidence>
<proteinExistence type="predicted"/>
<reference evidence="2" key="1">
    <citation type="submission" date="2014-11" db="EMBL/GenBank/DDBJ databases">
        <authorList>
            <person name="Otto D Thomas"/>
            <person name="Naeem Raeece"/>
        </authorList>
    </citation>
    <scope>NUCLEOTIDE SEQUENCE</scope>
</reference>
<keyword evidence="1" id="KW-0175">Coiled coil</keyword>
<protein>
    <recommendedName>
        <fullName evidence="3">TRAF-type domain-containing protein</fullName>
    </recommendedName>
</protein>
<dbReference type="EMBL" id="CDMZ01001799">
    <property type="protein sequence ID" value="CEM37719.1"/>
    <property type="molecule type" value="Genomic_DNA"/>
</dbReference>
<name>A0A0G4H2L4_9ALVE</name>
<dbReference type="Gene3D" id="3.30.40.10">
    <property type="entry name" value="Zinc/RING finger domain, C3HC4 (zinc finger)"/>
    <property type="match status" value="1"/>
</dbReference>
<dbReference type="VEuPathDB" id="CryptoDB:Cvel_24391"/>